<protein>
    <submittedName>
        <fullName evidence="5">Rad52/Rad22 family DNA repair protein</fullName>
    </submittedName>
</protein>
<dbReference type="EMBL" id="JAZDRP010000003">
    <property type="protein sequence ID" value="MEE2525849.1"/>
    <property type="molecule type" value="Genomic_DNA"/>
</dbReference>
<evidence type="ECO:0000256" key="2">
    <source>
        <dbReference type="ARBA" id="ARBA00022763"/>
    </source>
</evidence>
<feature type="compositionally biased region" description="Polar residues" evidence="4">
    <location>
        <begin position="174"/>
        <end position="190"/>
    </location>
</feature>
<dbReference type="Gene3D" id="3.30.50.20">
    <property type="entry name" value="prophage-derive protein ybcO"/>
    <property type="match status" value="1"/>
</dbReference>
<evidence type="ECO:0000313" key="5">
    <source>
        <dbReference type="EMBL" id="MEE2525849.1"/>
    </source>
</evidence>
<evidence type="ECO:0000256" key="4">
    <source>
        <dbReference type="SAM" id="MobiDB-lite"/>
    </source>
</evidence>
<gene>
    <name evidence="5" type="ORF">V0U79_05680</name>
</gene>
<dbReference type="CDD" id="cd00085">
    <property type="entry name" value="HNHc"/>
    <property type="match status" value="1"/>
</dbReference>
<organism evidence="5 6">
    <name type="scientific">Hyphobacterium lacteum</name>
    <dbReference type="NCBI Taxonomy" id="3116575"/>
    <lineage>
        <taxon>Bacteria</taxon>
        <taxon>Pseudomonadati</taxon>
        <taxon>Pseudomonadota</taxon>
        <taxon>Alphaproteobacteria</taxon>
        <taxon>Maricaulales</taxon>
        <taxon>Maricaulaceae</taxon>
        <taxon>Hyphobacterium</taxon>
    </lineage>
</organism>
<evidence type="ECO:0000256" key="1">
    <source>
        <dbReference type="ARBA" id="ARBA00006638"/>
    </source>
</evidence>
<dbReference type="SUPFAM" id="SSF54768">
    <property type="entry name" value="dsRNA-binding domain-like"/>
    <property type="match status" value="1"/>
</dbReference>
<feature type="region of interest" description="Disordered" evidence="4">
    <location>
        <begin position="127"/>
        <end position="224"/>
    </location>
</feature>
<dbReference type="Pfam" id="PF06147">
    <property type="entry name" value="DUF968"/>
    <property type="match status" value="1"/>
</dbReference>
<dbReference type="RefSeq" id="WP_330198511.1">
    <property type="nucleotide sequence ID" value="NZ_JAZDRP010000003.1"/>
</dbReference>
<feature type="compositionally biased region" description="Basic and acidic residues" evidence="4">
    <location>
        <begin position="162"/>
        <end position="171"/>
    </location>
</feature>
<dbReference type="InterPro" id="IPR041247">
    <property type="entry name" value="Rad52_fam"/>
</dbReference>
<accession>A0ABU7LQI2</accession>
<name>A0ABU7LQI2_9PROT</name>
<keyword evidence="2" id="KW-0227">DNA damage</keyword>
<dbReference type="Gene3D" id="3.30.390.80">
    <property type="entry name" value="DNA repair protein Rad52/59/22"/>
    <property type="match status" value="1"/>
</dbReference>
<feature type="compositionally biased region" description="Basic and acidic residues" evidence="4">
    <location>
        <begin position="191"/>
        <end position="204"/>
    </location>
</feature>
<proteinExistence type="inferred from homology"/>
<dbReference type="InterPro" id="IPR042525">
    <property type="entry name" value="Rad52_Rad59_Rad22_sf"/>
</dbReference>
<sequence length="322" mass="35598">MTEHKTQTLARKLVRGRKGLSLDGPAAARGIIQEANRLFGPFNWSRDIIEMRNAATRERDGVITTAYVARVKVSIVSESGPIHREAHGCGEGKGTTPFEAHDRGLKAAELDATARAFATMGKALGLIVPPTSKTKPESKASECLSTSQNRPENAAKCLSRGPRNEPSDGRFDPTQFSVANGQRVSVQQKTSRTDRPSKSKNKSDENEDATNPSGVSARAMEAPATRLKPLRRREPDHLRLVRSHPCLVCARQPTDAHHIRFAQPKALGRKVSDEFTVPLCRMCHDKLHRDPDEAEWWAAHKIDALSIARELWEEHQSMGSQV</sequence>
<evidence type="ECO:0000256" key="3">
    <source>
        <dbReference type="ARBA" id="ARBA00023204"/>
    </source>
</evidence>
<evidence type="ECO:0000313" key="6">
    <source>
        <dbReference type="Proteomes" id="UP001354971"/>
    </source>
</evidence>
<dbReference type="Pfam" id="PF04098">
    <property type="entry name" value="Rad52_Rad22"/>
    <property type="match status" value="1"/>
</dbReference>
<comment type="similarity">
    <text evidence="1">Belongs to the RAD52 family.</text>
</comment>
<keyword evidence="3" id="KW-0234">DNA repair</keyword>
<reference evidence="5 6" key="1">
    <citation type="submission" date="2024-01" db="EMBL/GenBank/DDBJ databases">
        <title>Hyphobacterium bacterium isolated from marine sediment.</title>
        <authorList>
            <person name="Zhao S."/>
        </authorList>
    </citation>
    <scope>NUCLEOTIDE SEQUENCE [LARGE SCALE GENOMIC DNA]</scope>
    <source>
        <strain evidence="6">HN65</strain>
    </source>
</reference>
<comment type="caution">
    <text evidence="5">The sequence shown here is derived from an EMBL/GenBank/DDBJ whole genome shotgun (WGS) entry which is preliminary data.</text>
</comment>
<dbReference type="InterPro" id="IPR010373">
    <property type="entry name" value="DUF968"/>
</dbReference>
<keyword evidence="6" id="KW-1185">Reference proteome</keyword>
<dbReference type="Proteomes" id="UP001354971">
    <property type="component" value="Unassembled WGS sequence"/>
</dbReference>
<dbReference type="InterPro" id="IPR003615">
    <property type="entry name" value="HNH_nuc"/>
</dbReference>